<feature type="region of interest" description="Disordered" evidence="1">
    <location>
        <begin position="40"/>
        <end position="92"/>
    </location>
</feature>
<organism evidence="2 3">
    <name type="scientific">Streptomyces ambofaciens (strain ATCC 23877 / 3486 / DSM 40053 / JCM 4204 / NBRC 12836 / NRRL B-2516)</name>
    <dbReference type="NCBI Taxonomy" id="278992"/>
    <lineage>
        <taxon>Bacteria</taxon>
        <taxon>Bacillati</taxon>
        <taxon>Actinomycetota</taxon>
        <taxon>Actinomycetes</taxon>
        <taxon>Kitasatosporales</taxon>
        <taxon>Streptomycetaceae</taxon>
        <taxon>Streptomyces</taxon>
    </lineage>
</organism>
<accession>A0A0K2AV74</accession>
<protein>
    <submittedName>
        <fullName evidence="2">Uncharacterized protein</fullName>
    </submittedName>
</protein>
<dbReference type="KEGG" id="samb:SAM23877_3677"/>
<evidence type="ECO:0000313" key="3">
    <source>
        <dbReference type="Proteomes" id="UP000061018"/>
    </source>
</evidence>
<sequence>MRSRAGPSISVRVCFKGSQDVWAVVLRYRRSGVFVVRERSAPAPGPWCADPLAPRPGAPAGPCSGEPPGVNPQYVSSSRPPTGGAAGTTPTT</sequence>
<dbReference type="Proteomes" id="UP000061018">
    <property type="component" value="Chromosome"/>
</dbReference>
<dbReference type="AlphaFoldDB" id="A0A0K2AV74"/>
<proteinExistence type="predicted"/>
<gene>
    <name evidence="2" type="ORF">SAM23877_3677</name>
</gene>
<evidence type="ECO:0000256" key="1">
    <source>
        <dbReference type="SAM" id="MobiDB-lite"/>
    </source>
</evidence>
<evidence type="ECO:0000313" key="2">
    <source>
        <dbReference type="EMBL" id="AKZ56722.1"/>
    </source>
</evidence>
<reference evidence="3" key="1">
    <citation type="journal article" date="2015" name="J. Biotechnol.">
        <title>Complete genome sequence of Streptomyces ambofaciens ATCC 23877, the spiramycin producer.</title>
        <authorList>
            <person name="Thibessard A."/>
            <person name="Haas D."/>
            <person name="Gerbaud C."/>
            <person name="Aigle B."/>
            <person name="Lautru S."/>
            <person name="Pernodet J.L."/>
            <person name="Leblond P."/>
        </authorList>
    </citation>
    <scope>NUCLEOTIDE SEQUENCE [LARGE SCALE GENOMIC DNA]</scope>
    <source>
        <strain evidence="3">ATCC 23877 / 3486 / DSM 40053 / JCM 4204 / NBRC 12836 / NRRL B-2516</strain>
    </source>
</reference>
<dbReference type="EMBL" id="CP012382">
    <property type="protein sequence ID" value="AKZ56722.1"/>
    <property type="molecule type" value="Genomic_DNA"/>
</dbReference>
<name>A0A0K2AV74_STRA7</name>
<feature type="compositionally biased region" description="Low complexity" evidence="1">
    <location>
        <begin position="80"/>
        <end position="92"/>
    </location>
</feature>